<dbReference type="Proteomes" id="UP001296993">
    <property type="component" value="Unassembled WGS sequence"/>
</dbReference>
<evidence type="ECO:0000256" key="2">
    <source>
        <dbReference type="SAM" id="Phobius"/>
    </source>
</evidence>
<keyword evidence="2" id="KW-0472">Membrane</keyword>
<evidence type="ECO:0000313" key="3">
    <source>
        <dbReference type="EMBL" id="MBP2385995.1"/>
    </source>
</evidence>
<gene>
    <name evidence="3" type="ORF">JOF47_001506</name>
</gene>
<keyword evidence="4" id="KW-1185">Reference proteome</keyword>
<keyword evidence="2" id="KW-1133">Transmembrane helix</keyword>
<feature type="compositionally biased region" description="Basic and acidic residues" evidence="1">
    <location>
        <begin position="45"/>
        <end position="54"/>
    </location>
</feature>
<protein>
    <submittedName>
        <fullName evidence="3">Uncharacterized protein</fullName>
    </submittedName>
</protein>
<name>A0ABS4XBZ8_9MICC</name>
<organism evidence="3 4">
    <name type="scientific">Paeniglutamicibacter kerguelensis</name>
    <dbReference type="NCBI Taxonomy" id="254788"/>
    <lineage>
        <taxon>Bacteria</taxon>
        <taxon>Bacillati</taxon>
        <taxon>Actinomycetota</taxon>
        <taxon>Actinomycetes</taxon>
        <taxon>Micrococcales</taxon>
        <taxon>Micrococcaceae</taxon>
        <taxon>Paeniglutamicibacter</taxon>
    </lineage>
</organism>
<evidence type="ECO:0000313" key="4">
    <source>
        <dbReference type="Proteomes" id="UP001296993"/>
    </source>
</evidence>
<dbReference type="EMBL" id="JAGIOF010000001">
    <property type="protein sequence ID" value="MBP2385995.1"/>
    <property type="molecule type" value="Genomic_DNA"/>
</dbReference>
<proteinExistence type="predicted"/>
<feature type="transmembrane region" description="Helical" evidence="2">
    <location>
        <begin position="12"/>
        <end position="39"/>
    </location>
</feature>
<comment type="caution">
    <text evidence="3">The sequence shown here is derived from an EMBL/GenBank/DDBJ whole genome shotgun (WGS) entry which is preliminary data.</text>
</comment>
<feature type="region of interest" description="Disordered" evidence="1">
    <location>
        <begin position="45"/>
        <end position="67"/>
    </location>
</feature>
<sequence>MARTAGEKLGLLILPLFLLEILAGVLAGAGVGAVLGFVLGHFDGRNSRRFEGRESSGLGLDPDTGIG</sequence>
<evidence type="ECO:0000256" key="1">
    <source>
        <dbReference type="SAM" id="MobiDB-lite"/>
    </source>
</evidence>
<dbReference type="RefSeq" id="WP_209996971.1">
    <property type="nucleotide sequence ID" value="NZ_BAAAJY010000003.1"/>
</dbReference>
<reference evidence="3 4" key="1">
    <citation type="submission" date="2021-03" db="EMBL/GenBank/DDBJ databases">
        <title>Sequencing the genomes of 1000 actinobacteria strains.</title>
        <authorList>
            <person name="Klenk H.-P."/>
        </authorList>
    </citation>
    <scope>NUCLEOTIDE SEQUENCE [LARGE SCALE GENOMIC DNA]</scope>
    <source>
        <strain evidence="3 4">DSM 15797</strain>
    </source>
</reference>
<accession>A0ABS4XBZ8</accession>
<keyword evidence="2" id="KW-0812">Transmembrane</keyword>